<comment type="caution">
    <text evidence="3">The sequence shown here is derived from an EMBL/GenBank/DDBJ whole genome shotgun (WGS) entry which is preliminary data.</text>
</comment>
<evidence type="ECO:0000256" key="1">
    <source>
        <dbReference type="SAM" id="Coils"/>
    </source>
</evidence>
<dbReference type="Gene3D" id="1.10.287.1490">
    <property type="match status" value="1"/>
</dbReference>
<sequence length="235" mass="27144">MVERIEILKRLQSIKNKISELEEFKKCRKNDIQKKKELIDNKRILSEKRHEEKISIQKEIDSKELELKTDEEKVNKYNVQLNAIKTNKEYSALCSEIGCKKADMSLLEDEILSTMSKLEVVDKEGKELTEELKCDEESLKELIINVDADVKRTDSEIGKLQKDQEQYINLLDEESLRYYKRLSNIKGGKAVVAIIGNVCGGCYMNITTQTLNLLISGKELVFCPSCSRILYLDEK</sequence>
<reference evidence="3 4" key="1">
    <citation type="submission" date="2016-07" db="EMBL/GenBank/DDBJ databases">
        <title>Draft genome of Scalindua rubra, obtained from a brine-seawater interface in the Red Sea, sheds light on salt adaptation in anammox bacteria.</title>
        <authorList>
            <person name="Speth D.R."/>
            <person name="Lagkouvardos I."/>
            <person name="Wang Y."/>
            <person name="Qian P.-Y."/>
            <person name="Dutilh B.E."/>
            <person name="Jetten M.S."/>
        </authorList>
    </citation>
    <scope>NUCLEOTIDE SEQUENCE [LARGE SCALE GENOMIC DNA]</scope>
    <source>
        <strain evidence="3">BSI-1</strain>
    </source>
</reference>
<evidence type="ECO:0000313" key="4">
    <source>
        <dbReference type="Proteomes" id="UP000094056"/>
    </source>
</evidence>
<evidence type="ECO:0000259" key="2">
    <source>
        <dbReference type="Pfam" id="PF02591"/>
    </source>
</evidence>
<dbReference type="InterPro" id="IPR003743">
    <property type="entry name" value="Zf-RING_7"/>
</dbReference>
<dbReference type="InterPro" id="IPR052376">
    <property type="entry name" value="Oxidative_Scav/Glycosyltrans"/>
</dbReference>
<feature type="coiled-coil region" evidence="1">
    <location>
        <begin position="60"/>
        <end position="87"/>
    </location>
</feature>
<proteinExistence type="predicted"/>
<protein>
    <recommendedName>
        <fullName evidence="2">C4-type zinc ribbon domain-containing protein</fullName>
    </recommendedName>
</protein>
<organism evidence="3 4">
    <name type="scientific">Candidatus Scalindua rubra</name>
    <dbReference type="NCBI Taxonomy" id="1872076"/>
    <lineage>
        <taxon>Bacteria</taxon>
        <taxon>Pseudomonadati</taxon>
        <taxon>Planctomycetota</taxon>
        <taxon>Candidatus Brocadiia</taxon>
        <taxon>Candidatus Brocadiales</taxon>
        <taxon>Candidatus Scalinduaceae</taxon>
        <taxon>Candidatus Scalindua</taxon>
    </lineage>
</organism>
<evidence type="ECO:0000313" key="3">
    <source>
        <dbReference type="EMBL" id="ODS33110.1"/>
    </source>
</evidence>
<dbReference type="PANTHER" id="PTHR39082:SF1">
    <property type="entry name" value="SCAVENGER RECEPTOR CLASS A MEMBER 3"/>
    <property type="match status" value="1"/>
</dbReference>
<dbReference type="AlphaFoldDB" id="A0A1E3XBY4"/>
<dbReference type="PANTHER" id="PTHR39082">
    <property type="entry name" value="PHOSPHOLIPASE C-BETA-2-RELATED"/>
    <property type="match status" value="1"/>
</dbReference>
<gene>
    <name evidence="3" type="ORF">SCARUB_01734</name>
</gene>
<dbReference type="EMBL" id="MAYW01000037">
    <property type="protein sequence ID" value="ODS33110.1"/>
    <property type="molecule type" value="Genomic_DNA"/>
</dbReference>
<accession>A0A1E3XBY4</accession>
<feature type="domain" description="C4-type zinc ribbon" evidence="2">
    <location>
        <begin position="198"/>
        <end position="230"/>
    </location>
</feature>
<keyword evidence="1" id="KW-0175">Coiled coil</keyword>
<name>A0A1E3XBY4_9BACT</name>
<dbReference type="Proteomes" id="UP000094056">
    <property type="component" value="Unassembled WGS sequence"/>
</dbReference>
<dbReference type="Pfam" id="PF02591">
    <property type="entry name" value="Zn_ribbon_9"/>
    <property type="match status" value="1"/>
</dbReference>